<dbReference type="InterPro" id="IPR002477">
    <property type="entry name" value="Peptidoglycan-bd-like"/>
</dbReference>
<dbReference type="GO" id="GO:0008237">
    <property type="term" value="F:metallopeptidase activity"/>
    <property type="evidence" value="ECO:0007669"/>
    <property type="project" value="UniProtKB-KW"/>
</dbReference>
<reference evidence="3" key="1">
    <citation type="submission" date="2021-01" db="UniProtKB">
        <authorList>
            <consortium name="EnsemblMetazoa"/>
        </authorList>
    </citation>
    <scope>IDENTIFICATION</scope>
</reference>
<dbReference type="InterPro" id="IPR036366">
    <property type="entry name" value="PGBDSf"/>
</dbReference>
<organism evidence="3 4">
    <name type="scientific">Clytia hemisphaerica</name>
    <dbReference type="NCBI Taxonomy" id="252671"/>
    <lineage>
        <taxon>Eukaryota</taxon>
        <taxon>Metazoa</taxon>
        <taxon>Cnidaria</taxon>
        <taxon>Hydrozoa</taxon>
        <taxon>Hydroidolina</taxon>
        <taxon>Leptothecata</taxon>
        <taxon>Obeliida</taxon>
        <taxon>Clytiidae</taxon>
        <taxon>Clytia</taxon>
    </lineage>
</organism>
<dbReference type="Proteomes" id="UP000594262">
    <property type="component" value="Unplaced"/>
</dbReference>
<name>A0A7M5V8T5_9CNID</name>
<sequence length="283" mass="31446">MKPITGEDDWSLAMPFKESLKLTDPPMQGREVMILQNLLKRAPGIELVATGVFDENTEKALYMYQEQKGIQPANGILNPETAISVLEHLMSDGYKDDGSIQEGMKFKLYIPVYRNRSIETQATLFDGQGNVISKFLARTRGSTGDKGQIVNQLTTNGNTPTGLVTMDLNTPEPKSLVKSFGPYPVLRFVKGLKGNAAMGIDNQTETFLSNYRSGILVHTGIWDDWTPELPMPNSNGCVHVHPSVQREIVDRLFMLGVIANENPFGKLPYPYRIQGIVSVEQID</sequence>
<keyword evidence="1" id="KW-0482">Metalloprotease</keyword>
<dbReference type="OrthoDB" id="14788at2759"/>
<evidence type="ECO:0000313" key="4">
    <source>
        <dbReference type="Proteomes" id="UP000594262"/>
    </source>
</evidence>
<keyword evidence="4" id="KW-1185">Reference proteome</keyword>
<dbReference type="InterPro" id="IPR036365">
    <property type="entry name" value="PGBD-like_sf"/>
</dbReference>
<protein>
    <recommendedName>
        <fullName evidence="2">Peptidoglycan binding-like domain-containing protein</fullName>
    </recommendedName>
</protein>
<evidence type="ECO:0000259" key="2">
    <source>
        <dbReference type="Pfam" id="PF01471"/>
    </source>
</evidence>
<keyword evidence="1" id="KW-0378">Hydrolase</keyword>
<dbReference type="EnsemblMetazoa" id="CLYHEMT011676.2">
    <property type="protein sequence ID" value="CLYHEMP011676.2"/>
    <property type="gene ID" value="CLYHEMG011676"/>
</dbReference>
<evidence type="ECO:0000256" key="1">
    <source>
        <dbReference type="ARBA" id="ARBA00023049"/>
    </source>
</evidence>
<evidence type="ECO:0000313" key="3">
    <source>
        <dbReference type="EnsemblMetazoa" id="CLYHEMP011676.2"/>
    </source>
</evidence>
<dbReference type="SUPFAM" id="SSF47090">
    <property type="entry name" value="PGBD-like"/>
    <property type="match status" value="1"/>
</dbReference>
<accession>A0A7M5V8T5</accession>
<dbReference type="Pfam" id="PF01471">
    <property type="entry name" value="PG_binding_1"/>
    <property type="match status" value="1"/>
</dbReference>
<proteinExistence type="predicted"/>
<dbReference type="AlphaFoldDB" id="A0A7M5V8T5"/>
<feature type="domain" description="Peptidoglycan binding-like" evidence="2">
    <location>
        <begin position="29"/>
        <end position="81"/>
    </location>
</feature>
<keyword evidence="1" id="KW-0645">Protease</keyword>
<dbReference type="Gene3D" id="1.10.101.10">
    <property type="entry name" value="PGBD-like superfamily/PGBD"/>
    <property type="match status" value="1"/>
</dbReference>